<dbReference type="AlphaFoldDB" id="A0A9P9Y5F8"/>
<dbReference type="EMBL" id="JAGIXG020000007">
    <property type="protein sequence ID" value="KAI6783588.1"/>
    <property type="molecule type" value="Genomic_DNA"/>
</dbReference>
<reference evidence="1" key="2">
    <citation type="submission" date="2022-07" db="EMBL/GenBank/DDBJ databases">
        <authorList>
            <person name="Goncalves M.F.M."/>
            <person name="Hilario S."/>
            <person name="Van De Peer Y."/>
            <person name="Esteves A.C."/>
            <person name="Alves A."/>
        </authorList>
    </citation>
    <scope>NUCLEOTIDE SEQUENCE</scope>
    <source>
        <strain evidence="1">MUM 19.33</strain>
    </source>
</reference>
<dbReference type="GeneID" id="75832100"/>
<sequence length="358" mass="40705">MSASSLFNVANSSPNAPLIIHLPPFPTQQPTKTQDLPSVIRDWPVASINYRWHQTTPQLAPADNPHLPIQWPCPVHDVGFAYTWLINNLRLPDHTRRDIYVYGSYVGGSLATSLALTQTTPHVRVGVRGIACFNGIYNWTMFLPDHPVHKKKTRKSTSMTEALKPPPLVEGAHMEELLQSIPDLFHKPADLFDAFASPSLLFHNAGLHIPSSFDQHNLTMVDKMMKLSLNKDENSVSPDEMVMKPARKSHLVFPPRDSTIKIPQTLLMHTSPIVTDVKKKCRKKHTFEVQAEELADLMRRSIEKIEFKERQKWDDDTDSWEEAARQRVRLQNVGDEIDSIVLPLNGEEALIEWLKDIV</sequence>
<dbReference type="SUPFAM" id="SSF53474">
    <property type="entry name" value="alpha/beta-Hydrolases"/>
    <property type="match status" value="1"/>
</dbReference>
<reference evidence="1" key="1">
    <citation type="journal article" date="2021" name="J Fungi (Basel)">
        <title>Genomic and Metabolomic Analyses of the Marine Fungus Emericellopsis cladophorae: Insights into Saltwater Adaptability Mechanisms and Its Biosynthetic Potential.</title>
        <authorList>
            <person name="Goncalves M.F.M."/>
            <person name="Hilario S."/>
            <person name="Van de Peer Y."/>
            <person name="Esteves A.C."/>
            <person name="Alves A."/>
        </authorList>
    </citation>
    <scope>NUCLEOTIDE SEQUENCE</scope>
    <source>
        <strain evidence="1">MUM 19.33</strain>
    </source>
</reference>
<dbReference type="RefSeq" id="XP_051364444.1">
    <property type="nucleotide sequence ID" value="XM_051504055.1"/>
</dbReference>
<proteinExistence type="predicted"/>
<evidence type="ECO:0000313" key="2">
    <source>
        <dbReference type="Proteomes" id="UP001055219"/>
    </source>
</evidence>
<dbReference type="OrthoDB" id="5396420at2759"/>
<protein>
    <recommendedName>
        <fullName evidence="3">Alpha/beta hydrolase fold-3 domain-containing protein</fullName>
    </recommendedName>
</protein>
<keyword evidence="2" id="KW-1185">Reference proteome</keyword>
<dbReference type="Proteomes" id="UP001055219">
    <property type="component" value="Unassembled WGS sequence"/>
</dbReference>
<dbReference type="Gene3D" id="3.40.50.1820">
    <property type="entry name" value="alpha/beta hydrolase"/>
    <property type="match status" value="1"/>
</dbReference>
<comment type="caution">
    <text evidence="1">The sequence shown here is derived from an EMBL/GenBank/DDBJ whole genome shotgun (WGS) entry which is preliminary data.</text>
</comment>
<gene>
    <name evidence="1" type="ORF">J7T54_005617</name>
</gene>
<organism evidence="1 2">
    <name type="scientific">Emericellopsis cladophorae</name>
    <dbReference type="NCBI Taxonomy" id="2686198"/>
    <lineage>
        <taxon>Eukaryota</taxon>
        <taxon>Fungi</taxon>
        <taxon>Dikarya</taxon>
        <taxon>Ascomycota</taxon>
        <taxon>Pezizomycotina</taxon>
        <taxon>Sordariomycetes</taxon>
        <taxon>Hypocreomycetidae</taxon>
        <taxon>Hypocreales</taxon>
        <taxon>Bionectriaceae</taxon>
        <taxon>Emericellopsis</taxon>
    </lineage>
</organism>
<evidence type="ECO:0008006" key="3">
    <source>
        <dbReference type="Google" id="ProtNLM"/>
    </source>
</evidence>
<dbReference type="InterPro" id="IPR029058">
    <property type="entry name" value="AB_hydrolase_fold"/>
</dbReference>
<accession>A0A9P9Y5F8</accession>
<evidence type="ECO:0000313" key="1">
    <source>
        <dbReference type="EMBL" id="KAI6783588.1"/>
    </source>
</evidence>
<name>A0A9P9Y5F8_9HYPO</name>